<comment type="similarity">
    <text evidence="1">Belongs to the small GTPase superfamily. Rab family.</text>
</comment>
<keyword evidence="14" id="KW-1185">Reference proteome</keyword>
<dbReference type="InterPro" id="IPR015919">
    <property type="entry name" value="Cadherin-like_sf"/>
</dbReference>
<evidence type="ECO:0000256" key="3">
    <source>
        <dbReference type="ARBA" id="ARBA00022741"/>
    </source>
</evidence>
<evidence type="ECO:0000256" key="5">
    <source>
        <dbReference type="ARBA" id="ARBA00023134"/>
    </source>
</evidence>
<dbReference type="InterPro" id="IPR030697">
    <property type="entry name" value="Rab29/Rab38/Rab32"/>
</dbReference>
<dbReference type="NCBIfam" id="TIGR00231">
    <property type="entry name" value="small_GTP"/>
    <property type="match status" value="1"/>
</dbReference>
<dbReference type="PROSITE" id="PS00018">
    <property type="entry name" value="EF_HAND_1"/>
    <property type="match status" value="3"/>
</dbReference>
<dbReference type="Pfam" id="PF13499">
    <property type="entry name" value="EF-hand_7"/>
    <property type="match status" value="2"/>
</dbReference>
<dbReference type="GO" id="GO:0005525">
    <property type="term" value="F:GTP binding"/>
    <property type="evidence" value="ECO:0007669"/>
    <property type="project" value="UniProtKB-KW"/>
</dbReference>
<dbReference type="EMBL" id="CAJPWZ010002326">
    <property type="protein sequence ID" value="CAG2235723.1"/>
    <property type="molecule type" value="Genomic_DNA"/>
</dbReference>
<dbReference type="GO" id="GO:0007156">
    <property type="term" value="P:homophilic cell adhesion via plasma membrane adhesion molecules"/>
    <property type="evidence" value="ECO:0007669"/>
    <property type="project" value="InterPro"/>
</dbReference>
<keyword evidence="2" id="KW-0677">Repeat</keyword>
<feature type="region of interest" description="Disordered" evidence="9">
    <location>
        <begin position="295"/>
        <end position="315"/>
    </location>
</feature>
<feature type="domain" description="Cadherin" evidence="12">
    <location>
        <begin position="962"/>
        <end position="1065"/>
    </location>
</feature>
<dbReference type="GO" id="GO:0005770">
    <property type="term" value="C:late endosome"/>
    <property type="evidence" value="ECO:0007669"/>
    <property type="project" value="TreeGrafter"/>
</dbReference>
<dbReference type="SMART" id="SM00175">
    <property type="entry name" value="RAB"/>
    <property type="match status" value="1"/>
</dbReference>
<reference evidence="13" key="1">
    <citation type="submission" date="2021-03" db="EMBL/GenBank/DDBJ databases">
        <authorList>
            <person name="Bekaert M."/>
        </authorList>
    </citation>
    <scope>NUCLEOTIDE SEQUENCE</scope>
</reference>
<dbReference type="Proteomes" id="UP000683360">
    <property type="component" value="Unassembled WGS sequence"/>
</dbReference>
<dbReference type="PROSITE" id="PS50222">
    <property type="entry name" value="EF_HAND_2"/>
    <property type="match status" value="4"/>
</dbReference>
<dbReference type="InterPro" id="IPR011992">
    <property type="entry name" value="EF-hand-dom_pair"/>
</dbReference>
<evidence type="ECO:0000256" key="6">
    <source>
        <dbReference type="ARBA" id="ARBA00023288"/>
    </source>
</evidence>
<dbReference type="InterPro" id="IPR005225">
    <property type="entry name" value="Small_GTP-bd"/>
</dbReference>
<evidence type="ECO:0000256" key="10">
    <source>
        <dbReference type="SAM" id="Phobius"/>
    </source>
</evidence>
<dbReference type="PANTHER" id="PTHR47981:SF39">
    <property type="entry name" value="RAS-RELATED PROTEIN RAB"/>
    <property type="match status" value="1"/>
</dbReference>
<dbReference type="SMART" id="SM00054">
    <property type="entry name" value="EFh"/>
    <property type="match status" value="4"/>
</dbReference>
<evidence type="ECO:0000259" key="12">
    <source>
        <dbReference type="PROSITE" id="PS50268"/>
    </source>
</evidence>
<keyword evidence="10" id="KW-0472">Membrane</keyword>
<feature type="domain" description="EF-hand" evidence="11">
    <location>
        <begin position="351"/>
        <end position="386"/>
    </location>
</feature>
<dbReference type="GO" id="GO:0003924">
    <property type="term" value="F:GTPase activity"/>
    <property type="evidence" value="ECO:0007669"/>
    <property type="project" value="InterPro"/>
</dbReference>
<dbReference type="SMART" id="SM00173">
    <property type="entry name" value="RAS"/>
    <property type="match status" value="1"/>
</dbReference>
<accession>A0A8S3TPR8</accession>
<feature type="compositionally biased region" description="Polar residues" evidence="9">
    <location>
        <begin position="1386"/>
        <end position="1401"/>
    </location>
</feature>
<dbReference type="InterPro" id="IPR001806">
    <property type="entry name" value="Small_GTPase"/>
</dbReference>
<dbReference type="PROSITE" id="PS50268">
    <property type="entry name" value="CADHERIN_2"/>
    <property type="match status" value="4"/>
</dbReference>
<feature type="compositionally biased region" description="Basic and acidic residues" evidence="9">
    <location>
        <begin position="1431"/>
        <end position="1445"/>
    </location>
</feature>
<feature type="compositionally biased region" description="Acidic residues" evidence="9">
    <location>
        <begin position="268"/>
        <end position="277"/>
    </location>
</feature>
<dbReference type="CDD" id="cd04107">
    <property type="entry name" value="Rab32_Rab38"/>
    <property type="match status" value="1"/>
</dbReference>
<evidence type="ECO:0000256" key="7">
    <source>
        <dbReference type="ARBA" id="ARBA00023289"/>
    </source>
</evidence>
<evidence type="ECO:0000256" key="9">
    <source>
        <dbReference type="SAM" id="MobiDB-lite"/>
    </source>
</evidence>
<evidence type="ECO:0000256" key="4">
    <source>
        <dbReference type="ARBA" id="ARBA00022837"/>
    </source>
</evidence>
<dbReference type="PROSITE" id="PS51419">
    <property type="entry name" value="RAB"/>
    <property type="match status" value="1"/>
</dbReference>
<protein>
    <submittedName>
        <fullName evidence="13">RAB32</fullName>
    </submittedName>
</protein>
<dbReference type="GO" id="GO:0016020">
    <property type="term" value="C:membrane"/>
    <property type="evidence" value="ECO:0007669"/>
    <property type="project" value="InterPro"/>
</dbReference>
<dbReference type="Pfam" id="PF00071">
    <property type="entry name" value="Ras"/>
    <property type="match status" value="1"/>
</dbReference>
<dbReference type="Gene3D" id="3.40.50.300">
    <property type="entry name" value="P-loop containing nucleotide triphosphate hydrolases"/>
    <property type="match status" value="1"/>
</dbReference>
<dbReference type="Pfam" id="PF00028">
    <property type="entry name" value="Cadherin"/>
    <property type="match status" value="1"/>
</dbReference>
<evidence type="ECO:0000256" key="1">
    <source>
        <dbReference type="ARBA" id="ARBA00006270"/>
    </source>
</evidence>
<keyword evidence="5" id="KW-0342">GTP-binding</keyword>
<dbReference type="PRINTS" id="PR00449">
    <property type="entry name" value="RASTRNSFRMNG"/>
</dbReference>
<dbReference type="SUPFAM" id="SSF47473">
    <property type="entry name" value="EF-hand"/>
    <property type="match status" value="1"/>
</dbReference>
<dbReference type="InterPro" id="IPR027417">
    <property type="entry name" value="P-loop_NTPase"/>
</dbReference>
<dbReference type="Gene3D" id="1.10.238.10">
    <property type="entry name" value="EF-hand"/>
    <property type="match status" value="2"/>
</dbReference>
<feature type="transmembrane region" description="Helical" evidence="10">
    <location>
        <begin position="1289"/>
        <end position="1306"/>
    </location>
</feature>
<sequence length="1445" mass="161731">MNLLQAAAVEKTELLYKFLLIGDICTGKTSIKSRYVYNIYSEQYKATIGVDFALKILDWDDDTVVKLQLWEIAGQERFGNMTRVYYNGASGCFIVYDVTKPSTFDAVIKWKADLDSKVTLPDSTPVPCVLLANKCDQAKEGPEINVSQMDDFCKENGFVGWFETSAKENINIDEAARCLVTKLKPAPSHDSSINESSKRGENLLHDINSRLEIRRKSIDLDGVDPLEKEAFEQTVIYAAKTALRVIKSARLERSDSCDNVSVKSENKSDEDDYSEIIDDNRYTKRNSKRKCITNYKEQSSKPASKNRTTRRQSSVHEVQIYNKMAERKKSIRRKESYVLLPVKDVKGLTQQQIDEIKKSFNDLDVNKDGRVSKRELILGAYRLGMNPTDAEVDEMFLSSDKNNDGFIDFNEYVEMMRKNYVTIDIERERMKAAFCLLDNDGDGFLTKQELISALCTKQSGITVEDIDEILHDADMDGNDQIDFNVLTAVCGDSTIGVADPPSSHNGNLNSNSNTAYVMTDAAVKFSCCGMIKTWKFYARRSGTIKLQVWRTWFNTNFTLVGENTFVVPVDATNQEIHYEVAEEHRIQIKSNDYIGWHTSGNDMIPYGGGSTPDNTYYMSTSVSVDWTYPFTSKYDNRVYAIVAVVTANKKPYFDNIPSQIHVFDHLAINDVVWTLDPQDTENDDISVSLSQTNTYFKLSSNEIKVKSSLSTTNSFPTSLYPQIRDSCGVYSETITFRIIVENEKPIITSLPMSVEISENNKAETLLHTIDAIDGETLICELHSVLPFSNDTVFEVKETATPGEYGIYYVYIPRNRSLDYDSVVRYDVSVTCTDGRQPSDEGHLMVYVIKNIPPEFTDLPREEILPQQSTSSGFTIPIVVTDADTARTSLSYGITCEPSASCPFSRTTTSTGADIKTNVDFSTIQVPAFDIHVTVNDGDTTVGSKVLSVYVENINDIPVFDNAESDLKIGVEENTAVGTLLYTYFTTDLDSVDVVTYSWTPTTNSYFAIDSASGQISTIAEFDYDNLFYVGFATSFRFVVRATDTKDTATTTVTISIVNVNDVPTLSNTHYVLNDTENVGETLLSSPNIDASDPENETLRYTLDCNGYNTTYFEMDESTGDVYFGGDFDSDIGHPPVTECNVTVTDPGGLTDTAFLTINIADTNDFTPIFERDYYNVFLFPTEDIGTILINVSASDGDITETWNTITYGLDQSGLGNSYFNIDENGTITVAMDISASFNYGQTVILTLSATDGGGLVGYSTLSLIFPETTTTSSTTTERPFKTETYPDNGYWYLLAGIVLMMNAVLITKLCIRYCRPCAEIDKRTEAQKRADRIKAAQERKAKVKSDFFSTDDPWSVNKYQSKNVSEKQDPAPAINRKNKRSDDKSINSSDQGSQGTTNANRSSMDSFDSLSSSKNLFPYNQQSHHIFNPETGRKNKRNVDQKSLW</sequence>
<dbReference type="GO" id="GO:0090385">
    <property type="term" value="P:phagosome-lysosome fusion"/>
    <property type="evidence" value="ECO:0007669"/>
    <property type="project" value="TreeGrafter"/>
</dbReference>
<feature type="region of interest" description="Disordered" evidence="9">
    <location>
        <begin position="256"/>
        <end position="277"/>
    </location>
</feature>
<keyword evidence="10" id="KW-0812">Transmembrane</keyword>
<feature type="domain" description="Cadherin" evidence="12">
    <location>
        <begin position="1170"/>
        <end position="1281"/>
    </location>
</feature>
<organism evidence="13 14">
    <name type="scientific">Mytilus edulis</name>
    <name type="common">Blue mussel</name>
    <dbReference type="NCBI Taxonomy" id="6550"/>
    <lineage>
        <taxon>Eukaryota</taxon>
        <taxon>Metazoa</taxon>
        <taxon>Spiralia</taxon>
        <taxon>Lophotrochozoa</taxon>
        <taxon>Mollusca</taxon>
        <taxon>Bivalvia</taxon>
        <taxon>Autobranchia</taxon>
        <taxon>Pteriomorphia</taxon>
        <taxon>Mytilida</taxon>
        <taxon>Mytiloidea</taxon>
        <taxon>Mytilidae</taxon>
        <taxon>Mytilinae</taxon>
        <taxon>Mytilus</taxon>
    </lineage>
</organism>
<dbReference type="InterPro" id="IPR002126">
    <property type="entry name" value="Cadherin-like_dom"/>
</dbReference>
<dbReference type="CDD" id="cd11304">
    <property type="entry name" value="Cadherin_repeat"/>
    <property type="match status" value="4"/>
</dbReference>
<dbReference type="GO" id="GO:0045335">
    <property type="term" value="C:phagocytic vesicle"/>
    <property type="evidence" value="ECO:0007669"/>
    <property type="project" value="TreeGrafter"/>
</dbReference>
<feature type="compositionally biased region" description="Polar residues" evidence="9">
    <location>
        <begin position="1414"/>
        <end position="1425"/>
    </location>
</feature>
<feature type="domain" description="EF-hand" evidence="11">
    <location>
        <begin position="461"/>
        <end position="496"/>
    </location>
</feature>
<dbReference type="GO" id="GO:0008333">
    <property type="term" value="P:endosome to lysosome transport"/>
    <property type="evidence" value="ECO:0007669"/>
    <property type="project" value="TreeGrafter"/>
</dbReference>
<evidence type="ECO:0000313" key="14">
    <source>
        <dbReference type="Proteomes" id="UP000683360"/>
    </source>
</evidence>
<keyword evidence="10" id="KW-1133">Transmembrane helix</keyword>
<keyword evidence="3" id="KW-0547">Nucleotide-binding</keyword>
<feature type="domain" description="Cadherin" evidence="12">
    <location>
        <begin position="856"/>
        <end position="959"/>
    </location>
</feature>
<name>A0A8S3TPR8_MYTED</name>
<dbReference type="SUPFAM" id="SSF52540">
    <property type="entry name" value="P-loop containing nucleoside triphosphate hydrolases"/>
    <property type="match status" value="1"/>
</dbReference>
<evidence type="ECO:0000313" key="13">
    <source>
        <dbReference type="EMBL" id="CAG2235723.1"/>
    </source>
</evidence>
<dbReference type="CDD" id="cd00051">
    <property type="entry name" value="EFh"/>
    <property type="match status" value="1"/>
</dbReference>
<dbReference type="GO" id="GO:0005764">
    <property type="term" value="C:lysosome"/>
    <property type="evidence" value="ECO:0007669"/>
    <property type="project" value="TreeGrafter"/>
</dbReference>
<dbReference type="PROSITE" id="PS51421">
    <property type="entry name" value="RAS"/>
    <property type="match status" value="1"/>
</dbReference>
<feature type="domain" description="Cadherin" evidence="12">
    <location>
        <begin position="1064"/>
        <end position="1169"/>
    </location>
</feature>
<dbReference type="FunFam" id="1.10.238.10:FF:000178">
    <property type="entry name" value="Calmodulin-2 A"/>
    <property type="match status" value="1"/>
</dbReference>
<feature type="compositionally biased region" description="Low complexity" evidence="9">
    <location>
        <begin position="1402"/>
        <end position="1413"/>
    </location>
</feature>
<proteinExistence type="inferred from homology"/>
<dbReference type="SMART" id="SM00174">
    <property type="entry name" value="RHO"/>
    <property type="match status" value="1"/>
</dbReference>
<dbReference type="PRINTS" id="PR00205">
    <property type="entry name" value="CADHERIN"/>
</dbReference>
<dbReference type="OrthoDB" id="6086648at2759"/>
<evidence type="ECO:0000259" key="11">
    <source>
        <dbReference type="PROSITE" id="PS50222"/>
    </source>
</evidence>
<feature type="domain" description="EF-hand" evidence="11">
    <location>
        <begin position="387"/>
        <end position="422"/>
    </location>
</feature>
<evidence type="ECO:0000256" key="8">
    <source>
        <dbReference type="PROSITE-ProRule" id="PRU00043"/>
    </source>
</evidence>
<evidence type="ECO:0000256" key="2">
    <source>
        <dbReference type="ARBA" id="ARBA00022737"/>
    </source>
</evidence>
<keyword evidence="7" id="KW-0636">Prenylation</keyword>
<dbReference type="SMART" id="SM00176">
    <property type="entry name" value="RAN"/>
    <property type="match status" value="1"/>
</dbReference>
<dbReference type="InterPro" id="IPR002048">
    <property type="entry name" value="EF_hand_dom"/>
</dbReference>
<comment type="caution">
    <text evidence="13">The sequence shown here is derived from an EMBL/GenBank/DDBJ whole genome shotgun (WGS) entry which is preliminary data.</text>
</comment>
<dbReference type="SUPFAM" id="SSF49313">
    <property type="entry name" value="Cadherin-like"/>
    <property type="match status" value="3"/>
</dbReference>
<dbReference type="GO" id="GO:0005509">
    <property type="term" value="F:calcium ion binding"/>
    <property type="evidence" value="ECO:0007669"/>
    <property type="project" value="UniProtKB-UniRule"/>
</dbReference>
<dbReference type="Gene3D" id="2.60.40.60">
    <property type="entry name" value="Cadherins"/>
    <property type="match status" value="4"/>
</dbReference>
<keyword evidence="6" id="KW-0449">Lipoprotein</keyword>
<dbReference type="PANTHER" id="PTHR47981">
    <property type="entry name" value="RAB FAMILY"/>
    <property type="match status" value="1"/>
</dbReference>
<gene>
    <name evidence="13" type="ORF">MEDL_48269</name>
</gene>
<feature type="domain" description="EF-hand" evidence="11">
    <location>
        <begin position="425"/>
        <end position="460"/>
    </location>
</feature>
<dbReference type="InterPro" id="IPR018247">
    <property type="entry name" value="EF_Hand_1_Ca_BS"/>
</dbReference>
<dbReference type="SMART" id="SM00112">
    <property type="entry name" value="CA"/>
    <property type="match status" value="4"/>
</dbReference>
<dbReference type="GO" id="GO:0005802">
    <property type="term" value="C:trans-Golgi network"/>
    <property type="evidence" value="ECO:0007669"/>
    <property type="project" value="InterPro"/>
</dbReference>
<keyword evidence="4 8" id="KW-0106">Calcium</keyword>
<dbReference type="FunFam" id="3.40.50.300:FF:000222">
    <property type="entry name" value="RAB32, member RAS oncogene family"/>
    <property type="match status" value="1"/>
</dbReference>
<feature type="region of interest" description="Disordered" evidence="9">
    <location>
        <begin position="1358"/>
        <end position="1445"/>
    </location>
</feature>